<keyword evidence="2" id="KW-1185">Reference proteome</keyword>
<evidence type="ECO:0000313" key="2">
    <source>
        <dbReference type="Proteomes" id="UP001234178"/>
    </source>
</evidence>
<organism evidence="1 2">
    <name type="scientific">Daphnia magna</name>
    <dbReference type="NCBI Taxonomy" id="35525"/>
    <lineage>
        <taxon>Eukaryota</taxon>
        <taxon>Metazoa</taxon>
        <taxon>Ecdysozoa</taxon>
        <taxon>Arthropoda</taxon>
        <taxon>Crustacea</taxon>
        <taxon>Branchiopoda</taxon>
        <taxon>Diplostraca</taxon>
        <taxon>Cladocera</taxon>
        <taxon>Anomopoda</taxon>
        <taxon>Daphniidae</taxon>
        <taxon>Daphnia</taxon>
    </lineage>
</organism>
<evidence type="ECO:0000313" key="1">
    <source>
        <dbReference type="EMBL" id="KAK4004021.1"/>
    </source>
</evidence>
<protein>
    <submittedName>
        <fullName evidence="1">Uncharacterized protein</fullName>
    </submittedName>
</protein>
<comment type="caution">
    <text evidence="1">The sequence shown here is derived from an EMBL/GenBank/DDBJ whole genome shotgun (WGS) entry which is preliminary data.</text>
</comment>
<dbReference type="Proteomes" id="UP001234178">
    <property type="component" value="Unassembled WGS sequence"/>
</dbReference>
<proteinExistence type="predicted"/>
<accession>A0ABQ9YTS7</accession>
<sequence length="308" mass="34958">MEIIVQPGPSCENLECAFQLGRLRIHWKGNYNMEIDMMDGADGGLMQVGLHFVSGVNIEPPKWRSNVFKRFRFPTPNGLEYDIVHIHNLHKPGSHDRVHKSAAAAMKGSKNFEDILKSDTEVSLGRGARLKIKKNFDIPEANDKPKKKKKTDGTENETITMPYMLMTLRLIKKQCDYRGRSVTHVDPTDWVGPISPRQNDTLLDMDTLKLIASDSVQQGTTDRTLMLCVLECLQRIAGMQKTMDGIKTKLSEKFQAIIEKMCELENKIKEGRKLDVFKMAKEDFSHHKCVVESHVKELPVKSSHAVEA</sequence>
<reference evidence="1 2" key="1">
    <citation type="journal article" date="2023" name="Nucleic Acids Res.">
        <title>The hologenome of Daphnia magna reveals possible DNA methylation and microbiome-mediated evolution of the host genome.</title>
        <authorList>
            <person name="Chaturvedi A."/>
            <person name="Li X."/>
            <person name="Dhandapani V."/>
            <person name="Marshall H."/>
            <person name="Kissane S."/>
            <person name="Cuenca-Cambronero M."/>
            <person name="Asole G."/>
            <person name="Calvet F."/>
            <person name="Ruiz-Romero M."/>
            <person name="Marangio P."/>
            <person name="Guigo R."/>
            <person name="Rago D."/>
            <person name="Mirbahai L."/>
            <person name="Eastwood N."/>
            <person name="Colbourne J.K."/>
            <person name="Zhou J."/>
            <person name="Mallon E."/>
            <person name="Orsini L."/>
        </authorList>
    </citation>
    <scope>NUCLEOTIDE SEQUENCE [LARGE SCALE GENOMIC DNA]</scope>
    <source>
        <strain evidence="1">LRV0_1</strain>
    </source>
</reference>
<name>A0ABQ9YTS7_9CRUS</name>
<gene>
    <name evidence="1" type="ORF">OUZ56_005764</name>
</gene>
<dbReference type="EMBL" id="JAOYFB010000001">
    <property type="protein sequence ID" value="KAK4004021.1"/>
    <property type="molecule type" value="Genomic_DNA"/>
</dbReference>